<reference evidence="3 4" key="1">
    <citation type="submission" date="2013-04" db="EMBL/GenBank/DDBJ databases">
        <title>The Genome Sequence of Enterorhabdus caecimuris B7.</title>
        <authorList>
            <consortium name="The Broad Institute Genomics Platform"/>
            <consortium name="The Broad Institute Genome Sequencing Center for Infectious Disease"/>
            <person name="Earl A."/>
            <person name="Xavier R."/>
            <person name="Elson C."/>
            <person name="Duck W."/>
            <person name="Walker B."/>
            <person name="Young S."/>
            <person name="Zeng Q."/>
            <person name="Gargeya S."/>
            <person name="Fitzgerald M."/>
            <person name="Haas B."/>
            <person name="Abouelleil A."/>
            <person name="Allen A.W."/>
            <person name="Alvarado L."/>
            <person name="Arachchi H.M."/>
            <person name="Berlin A.M."/>
            <person name="Chapman S.B."/>
            <person name="Gainer-Dewar J."/>
            <person name="Goldberg J."/>
            <person name="Griggs A."/>
            <person name="Gujja S."/>
            <person name="Hansen M."/>
            <person name="Howarth C."/>
            <person name="Imamovic A."/>
            <person name="Ireland A."/>
            <person name="Larimer J."/>
            <person name="McCowan C."/>
            <person name="Murphy C."/>
            <person name="Pearson M."/>
            <person name="Poon T.W."/>
            <person name="Priest M."/>
            <person name="Roberts A."/>
            <person name="Saif S."/>
            <person name="Shea T."/>
            <person name="Sisk P."/>
            <person name="Sykes S."/>
            <person name="Wortman J."/>
            <person name="Nusbaum C."/>
            <person name="Birren B."/>
        </authorList>
    </citation>
    <scope>NUCLEOTIDE SEQUENCE [LARGE SCALE GENOMIC DNA]</scope>
    <source>
        <strain evidence="3 4">B7</strain>
    </source>
</reference>
<dbReference type="InterPro" id="IPR006976">
    <property type="entry name" value="VanZ-like"/>
</dbReference>
<dbReference type="eggNOG" id="ENOG5030777">
    <property type="taxonomic scope" value="Bacteria"/>
</dbReference>
<evidence type="ECO:0000259" key="2">
    <source>
        <dbReference type="Pfam" id="PF04892"/>
    </source>
</evidence>
<sequence length="279" mass="29748">MAADERRTSMPGKVMRVCVSAIVAIAWWLSLAWVLGGQAFSSVDMLLRPFGLDDFTGAIMLVAEVASSVVLLFACYQLISNRLNVAFWRVLAAAYGVCLFAVVMLKSVGVREVNFNMVDLLPQLIEYPASVVVNFLLFVPVGALVGWRFRRPLIALPLGLLGIAAVEVVQYALGLGIADVVDVVVDFAGLCLGYLVADVLRLAGVGLNGDGAHVRFARSAPREGAVRTAGMRLGLAAAAAVAVAVTIGVALAHYDYDPYAFMDGMTQEEFEAAMMDGEI</sequence>
<keyword evidence="1" id="KW-0472">Membrane</keyword>
<feature type="transmembrane region" description="Helical" evidence="1">
    <location>
        <begin position="187"/>
        <end position="208"/>
    </location>
</feature>
<dbReference type="HOGENOM" id="CLU_996533_0_0_11"/>
<protein>
    <recommendedName>
        <fullName evidence="2">VanZ-like domain-containing protein</fullName>
    </recommendedName>
</protein>
<gene>
    <name evidence="3" type="ORF">C811_01502</name>
</gene>
<dbReference type="Proteomes" id="UP000014204">
    <property type="component" value="Unassembled WGS sequence"/>
</dbReference>
<feature type="transmembrane region" description="Helical" evidence="1">
    <location>
        <begin position="154"/>
        <end position="175"/>
    </location>
</feature>
<feature type="transmembrane region" description="Helical" evidence="1">
    <location>
        <begin position="125"/>
        <end position="147"/>
    </location>
</feature>
<feature type="transmembrane region" description="Helical" evidence="1">
    <location>
        <begin position="229"/>
        <end position="254"/>
    </location>
</feature>
<dbReference type="STRING" id="1235794.C811_01502"/>
<organism evidence="3 4">
    <name type="scientific">Adlercreutzia caecimuris B7</name>
    <dbReference type="NCBI Taxonomy" id="1235794"/>
    <lineage>
        <taxon>Bacteria</taxon>
        <taxon>Bacillati</taxon>
        <taxon>Actinomycetota</taxon>
        <taxon>Coriobacteriia</taxon>
        <taxon>Eggerthellales</taxon>
        <taxon>Eggerthellaceae</taxon>
        <taxon>Adlercreutzia</taxon>
    </lineage>
</organism>
<keyword evidence="1" id="KW-1133">Transmembrane helix</keyword>
<keyword evidence="4" id="KW-1185">Reference proteome</keyword>
<feature type="transmembrane region" description="Helical" evidence="1">
    <location>
        <begin position="86"/>
        <end position="105"/>
    </location>
</feature>
<name>R9KWZ6_9ACTN</name>
<feature type="domain" description="VanZ-like" evidence="2">
    <location>
        <begin position="94"/>
        <end position="200"/>
    </location>
</feature>
<feature type="transmembrane region" description="Helical" evidence="1">
    <location>
        <begin position="55"/>
        <end position="79"/>
    </location>
</feature>
<evidence type="ECO:0000256" key="1">
    <source>
        <dbReference type="SAM" id="Phobius"/>
    </source>
</evidence>
<comment type="caution">
    <text evidence="3">The sequence shown here is derived from an EMBL/GenBank/DDBJ whole genome shotgun (WGS) entry which is preliminary data.</text>
</comment>
<evidence type="ECO:0000313" key="3">
    <source>
        <dbReference type="EMBL" id="EOS51084.1"/>
    </source>
</evidence>
<keyword evidence="1" id="KW-0812">Transmembrane</keyword>
<feature type="transmembrane region" description="Helical" evidence="1">
    <location>
        <begin position="14"/>
        <end position="35"/>
    </location>
</feature>
<dbReference type="EMBL" id="ASSY01000008">
    <property type="protein sequence ID" value="EOS51084.1"/>
    <property type="molecule type" value="Genomic_DNA"/>
</dbReference>
<accession>R9KWZ6</accession>
<dbReference type="AlphaFoldDB" id="R9KWZ6"/>
<dbReference type="Pfam" id="PF04892">
    <property type="entry name" value="VanZ"/>
    <property type="match status" value="1"/>
</dbReference>
<evidence type="ECO:0000313" key="4">
    <source>
        <dbReference type="Proteomes" id="UP000014204"/>
    </source>
</evidence>
<proteinExistence type="predicted"/>